<protein>
    <submittedName>
        <fullName evidence="3">VCBS repeat-containing protein</fullName>
    </submittedName>
</protein>
<feature type="transmembrane region" description="Helical" evidence="2">
    <location>
        <begin position="12"/>
        <end position="33"/>
    </location>
</feature>
<name>A0A832UNC7_9ARCH</name>
<organism evidence="3 4">
    <name type="scientific">Candidatus Naiadarchaeum limnaeum</name>
    <dbReference type="NCBI Taxonomy" id="2756139"/>
    <lineage>
        <taxon>Archaea</taxon>
        <taxon>Candidatus Undinarchaeota</taxon>
        <taxon>Candidatus Undinarchaeia</taxon>
        <taxon>Candidatus Naiadarchaeales</taxon>
        <taxon>Candidatus Naiadarchaeaceae</taxon>
        <taxon>Candidatus Naiadarchaeum</taxon>
    </lineage>
</organism>
<dbReference type="Proteomes" id="UP000646946">
    <property type="component" value="Unassembled WGS sequence"/>
</dbReference>
<dbReference type="PANTHER" id="PTHR44103">
    <property type="entry name" value="PROPROTEIN CONVERTASE P"/>
    <property type="match status" value="1"/>
</dbReference>
<comment type="caution">
    <text evidence="3">The sequence shown here is derived from an EMBL/GenBank/DDBJ whole genome shotgun (WGS) entry which is preliminary data.</text>
</comment>
<evidence type="ECO:0000313" key="4">
    <source>
        <dbReference type="Proteomes" id="UP000646946"/>
    </source>
</evidence>
<evidence type="ECO:0000313" key="3">
    <source>
        <dbReference type="EMBL" id="HIK00344.1"/>
    </source>
</evidence>
<keyword evidence="4" id="KW-1185">Reference proteome</keyword>
<gene>
    <name evidence="3" type="ORF">H1016_02265</name>
</gene>
<accession>A0A832UNC7</accession>
<dbReference type="InterPro" id="IPR013517">
    <property type="entry name" value="FG-GAP"/>
</dbReference>
<dbReference type="SUPFAM" id="SSF69318">
    <property type="entry name" value="Integrin alpha N-terminal domain"/>
    <property type="match status" value="1"/>
</dbReference>
<feature type="transmembrane region" description="Helical" evidence="2">
    <location>
        <begin position="792"/>
        <end position="811"/>
    </location>
</feature>
<keyword evidence="2" id="KW-0472">Membrane</keyword>
<dbReference type="InterPro" id="IPR028994">
    <property type="entry name" value="Integrin_alpha_N"/>
</dbReference>
<sequence length="833" mass="89050">MKFLKFNAGGKNFAKFITFILVIFGVFFVLIFFGPLREGFLIGPTGVPSTFYNATRASNPDIVITNISFPPEIRAGVQQTINVTVNVTNGNGSAGLGSWNVNVTLFKSVSAWPNITKLQSFNASTLDYPEGIVVADIDNDGDNDIVTGTNDKQFLAYYNPGHLNIDQWQVSNRTHQNYVDTVSAGDLDGDGDTDIAAGVTQGVGGTFRVAIYNNTGDNFSQWPSNNITIEKDAYGLAIADMDNDGDLDIIAGLGGGTADRISIFNNTGILNISQWPTSNVSTANLLFALAVADMDNDGDNDVVAGLGNAGDRVSIYNNTGSLAIAQWPTSNRTVKDDIETLAIGDLNNDGYNDIVAGNDFFVVSVYQNPGHTGISQWTEYNVSTSSTVYSVAIADLDNDGDNDVIAGLAGGTGGNISIYNNTGTTLNISLWPVYNVTTADDARSLAVADVDRDGDNEIVAGIHSPQLSLYNNSDLTSTYLDSAVQTFTNVSNSQKTYFLNWTPNSNDTGGFTISAVADLAAKYAEIIENNNYLVGSAFVNSTPTIFVMTANNTTFTTSTPSIQLNFTDTKKSTGRATLYVNGTNRSFNGNVSNNTATNLTSSSLDNGNYNYWINITTELENKSLAYDFVISVPPTSSEAGSGGGSATIQRIPKTFNLSVNINSITEEVGVGDKILVYFSETENDTILIKSTALGKVTVEITSTPLIVDLAIGEQTYIDVNEDGVNDLRILVSKFTGAATVGMTVEKLRLGTKPPPKVEAPLVEVPMPAQEAPAPPPKPAPQKVEKPLLSKTMITIAIALAAIIAIVSLLFYRSRSKETENYPVEEEQNQEGSL</sequence>
<dbReference type="EMBL" id="DVAB01000022">
    <property type="protein sequence ID" value="HIK00344.1"/>
    <property type="molecule type" value="Genomic_DNA"/>
</dbReference>
<keyword evidence="1" id="KW-0732">Signal</keyword>
<proteinExistence type="predicted"/>
<dbReference type="Gene3D" id="2.130.10.130">
    <property type="entry name" value="Integrin alpha, N-terminal"/>
    <property type="match status" value="2"/>
</dbReference>
<evidence type="ECO:0000256" key="2">
    <source>
        <dbReference type="SAM" id="Phobius"/>
    </source>
</evidence>
<keyword evidence="2" id="KW-0812">Transmembrane</keyword>
<dbReference type="PANTHER" id="PTHR44103:SF1">
    <property type="entry name" value="PROPROTEIN CONVERTASE P"/>
    <property type="match status" value="1"/>
</dbReference>
<evidence type="ECO:0000256" key="1">
    <source>
        <dbReference type="ARBA" id="ARBA00022729"/>
    </source>
</evidence>
<dbReference type="AlphaFoldDB" id="A0A832UNC7"/>
<keyword evidence="2" id="KW-1133">Transmembrane helix</keyword>
<reference evidence="3 4" key="1">
    <citation type="journal article" name="Nat. Commun.">
        <title>Undinarchaeota illuminate DPANN phylogeny and the impact of gene transfer on archaeal evolution.</title>
        <authorList>
            <person name="Dombrowski N."/>
            <person name="Williams T.A."/>
            <person name="Sun J."/>
            <person name="Woodcroft B.J."/>
            <person name="Lee J.H."/>
            <person name="Minh B.Q."/>
            <person name="Rinke C."/>
            <person name="Spang A."/>
        </authorList>
    </citation>
    <scope>NUCLEOTIDE SEQUENCE [LARGE SCALE GENOMIC DNA]</scope>
    <source>
        <strain evidence="3">MAG_bin1129</strain>
    </source>
</reference>
<dbReference type="Pfam" id="PF13517">
    <property type="entry name" value="FG-GAP_3"/>
    <property type="match status" value="2"/>
</dbReference>